<keyword evidence="3" id="KW-1185">Reference proteome</keyword>
<reference evidence="2 3" key="1">
    <citation type="submission" date="2020-07" db="EMBL/GenBank/DDBJ databases">
        <title>Sequencing the genomes of 1000 actinobacteria strains.</title>
        <authorList>
            <person name="Klenk H.-P."/>
        </authorList>
    </citation>
    <scope>NUCLEOTIDE SEQUENCE [LARGE SCALE GENOMIC DNA]</scope>
    <source>
        <strain evidence="2 3">DSM 23141</strain>
    </source>
</reference>
<gene>
    <name evidence="2" type="ORF">BJ979_002573</name>
</gene>
<comment type="caution">
    <text evidence="2">The sequence shown here is derived from an EMBL/GenBank/DDBJ whole genome shotgun (WGS) entry which is preliminary data.</text>
</comment>
<accession>A0A852YJ29</accession>
<dbReference type="EMBL" id="JACBZY010000001">
    <property type="protein sequence ID" value="NYG99947.1"/>
    <property type="molecule type" value="Genomic_DNA"/>
</dbReference>
<dbReference type="InterPro" id="IPR025117">
    <property type="entry name" value="DUF4037"/>
</dbReference>
<sequence>MTGTGAELAAAYAREVVAPLLGSAFPSLPVALARLGSGSDVLGLDDLRSRDHDWGLRLTVVVPSEAVDEVDAELERSLPSEFRGRPVRFPVTWDPHEHQRAEAVSLSGLIASRTGLDLDAVLGAPPGAAPTSASDRVTTDAAGPGPSGLVLLDWLSLTGQAALEITAGPVFRDDSGELTAARRALARYPDDVRRWVLASGWQRIGQELPFLGRAAERGDDLGATVIAARLVRTVLHLGFVLEERWAPYSKWLGTQFTALPGVGALRAPLRRALAAHSASDRESALAAALDALARRQAELRLPSLVPATEPFWDRPFRGLRPLPEALRDSITDDRLRVLPLVGVPEQWSDSVDLLVDAGRRRRATAALLGLDAD</sequence>
<evidence type="ECO:0000259" key="1">
    <source>
        <dbReference type="Pfam" id="PF13228"/>
    </source>
</evidence>
<name>A0A852YJ29_9MICO</name>
<evidence type="ECO:0000313" key="2">
    <source>
        <dbReference type="EMBL" id="NYG99947.1"/>
    </source>
</evidence>
<dbReference type="Proteomes" id="UP000553888">
    <property type="component" value="Unassembled WGS sequence"/>
</dbReference>
<proteinExistence type="predicted"/>
<dbReference type="Pfam" id="PF13228">
    <property type="entry name" value="DUF4037"/>
    <property type="match status" value="1"/>
</dbReference>
<feature type="domain" description="DUF4037" evidence="1">
    <location>
        <begin position="154"/>
        <end position="252"/>
    </location>
</feature>
<evidence type="ECO:0000313" key="3">
    <source>
        <dbReference type="Proteomes" id="UP000553888"/>
    </source>
</evidence>
<organism evidence="2 3">
    <name type="scientific">Schumannella luteola</name>
    <dbReference type="NCBI Taxonomy" id="472059"/>
    <lineage>
        <taxon>Bacteria</taxon>
        <taxon>Bacillati</taxon>
        <taxon>Actinomycetota</taxon>
        <taxon>Actinomycetes</taxon>
        <taxon>Micrococcales</taxon>
        <taxon>Microbacteriaceae</taxon>
        <taxon>Schumannella</taxon>
    </lineage>
</organism>
<protein>
    <recommendedName>
        <fullName evidence="1">DUF4037 domain-containing protein</fullName>
    </recommendedName>
</protein>
<dbReference type="AlphaFoldDB" id="A0A852YJ29"/>
<dbReference type="RefSeq" id="WP_179568472.1">
    <property type="nucleotide sequence ID" value="NZ_JACBZY010000001.1"/>
</dbReference>